<reference evidence="2 3" key="1">
    <citation type="submission" date="2019-06" db="EMBL/GenBank/DDBJ databases">
        <title>Persicimonas caeni gen. nov., sp. nov., a predatory bacterium isolated from solar saltern.</title>
        <authorList>
            <person name="Wang S."/>
        </authorList>
    </citation>
    <scope>NUCLEOTIDE SEQUENCE [LARGE SCALE GENOMIC DNA]</scope>
    <source>
        <strain evidence="2 3">YN101</strain>
    </source>
</reference>
<keyword evidence="3" id="KW-1185">Reference proteome</keyword>
<proteinExistence type="predicted"/>
<keyword evidence="1" id="KW-0732">Signal</keyword>
<protein>
    <recommendedName>
        <fullName evidence="4">ShlB/FhaC/HecB family hemolysin secretion/activation protein</fullName>
    </recommendedName>
</protein>
<accession>A0A5B8Y216</accession>
<name>A0A4Y6PRH7_PERCE</name>
<dbReference type="AlphaFoldDB" id="A0A4Y6PRH7"/>
<sequence>MPVVHPMAARWLIAAAALIALVAPADEALAQMTVEELRPDPREDGTFATGLPVHIRGNSELLDSVLLWVMDLPDEGPVTEQVAERAELRLRSFFRKTGYDLARVRTLVHDETLYVFVDEGKLDKIFFTGSGSGQTLRLQIEMRLPGDVYNRHRIEEELARLEDKYGLAELRAELVLLEPRPSTFFQLQDFISALEENDDDLDDVWRESRGRYALRVHVVSNGWGDGLGYGVSYLLPYGLRPHISYASTGLAVDDDRYRVSLEAAGLSNELLTHAESRLHWALPPFHEAWLRPTIDLRGRLDSPRRASLGLDDFLDLNVSAVASLGVEPVDDLVFSLGLGYGYEKIFLLERTALTPDYVTEVTRHYPLGRVSLDWLLGMRTFRRDKRHKLDLEFEMYNVAAGLVRRAELRYRDVWTFGYQDLFWRLRGTSITGEGTSWQDEEPIASPILRAVAGEESFARNMGQMGLEYRMSLYRDILKVSASGGAALVGLMDRQTREQNLDFFASFGPGIHVFFLDNFQADAYYSFGWREGWPLEGNFSFSVSKVY</sequence>
<evidence type="ECO:0008006" key="4">
    <source>
        <dbReference type="Google" id="ProtNLM"/>
    </source>
</evidence>
<dbReference type="OrthoDB" id="5513329at2"/>
<evidence type="ECO:0000313" key="2">
    <source>
        <dbReference type="EMBL" id="QDG50719.1"/>
    </source>
</evidence>
<feature type="signal peptide" evidence="1">
    <location>
        <begin position="1"/>
        <end position="25"/>
    </location>
</feature>
<evidence type="ECO:0000256" key="1">
    <source>
        <dbReference type="SAM" id="SignalP"/>
    </source>
</evidence>
<evidence type="ECO:0000313" key="3">
    <source>
        <dbReference type="Proteomes" id="UP000315995"/>
    </source>
</evidence>
<accession>A0A4Y6PRH7</accession>
<dbReference type="RefSeq" id="WP_141197211.1">
    <property type="nucleotide sequence ID" value="NZ_CP041186.1"/>
</dbReference>
<organism evidence="2 3">
    <name type="scientific">Persicimonas caeni</name>
    <dbReference type="NCBI Taxonomy" id="2292766"/>
    <lineage>
        <taxon>Bacteria</taxon>
        <taxon>Deltaproteobacteria</taxon>
        <taxon>Bradymonadales</taxon>
        <taxon>Bradymonadaceae</taxon>
        <taxon>Persicimonas</taxon>
    </lineage>
</organism>
<gene>
    <name evidence="2" type="ORF">FIV42_08245</name>
</gene>
<feature type="chain" id="PRO_5030106304" description="ShlB/FhaC/HecB family hemolysin secretion/activation protein" evidence="1">
    <location>
        <begin position="26"/>
        <end position="546"/>
    </location>
</feature>
<dbReference type="Proteomes" id="UP000315995">
    <property type="component" value="Chromosome"/>
</dbReference>
<dbReference type="EMBL" id="CP041186">
    <property type="protein sequence ID" value="QDG50719.1"/>
    <property type="molecule type" value="Genomic_DNA"/>
</dbReference>